<dbReference type="EnsemblMetazoa" id="BGLB022356-RA">
    <property type="protein sequence ID" value="BGLB022356-PA"/>
    <property type="gene ID" value="BGLB022356"/>
</dbReference>
<sequence length="85" mass="9118">LSGGQRQRLSIARALLASSPILLLDEATSALDNETEKKIKDSLSKLSENSTTLIVAHRLSTIKDADRVLVIGKGGVILEEGTFDE</sequence>
<dbReference type="InterPro" id="IPR027417">
    <property type="entry name" value="P-loop_NTPase"/>
</dbReference>
<dbReference type="GO" id="GO:0005524">
    <property type="term" value="F:ATP binding"/>
    <property type="evidence" value="ECO:0007669"/>
    <property type="project" value="InterPro"/>
</dbReference>
<dbReference type="Pfam" id="PF00005">
    <property type="entry name" value="ABC_tran"/>
    <property type="match status" value="1"/>
</dbReference>
<name>A0A2C9KQA2_BIOGL</name>
<dbReference type="KEGG" id="bgt:106066574"/>
<dbReference type="InterPro" id="IPR003439">
    <property type="entry name" value="ABC_transporter-like_ATP-bd"/>
</dbReference>
<dbReference type="PANTHER" id="PTHR24221:SF654">
    <property type="entry name" value="ATP-BINDING CASSETTE SUB-FAMILY B MEMBER 6"/>
    <property type="match status" value="1"/>
</dbReference>
<accession>A0A2C9KQA2</accession>
<dbReference type="AlphaFoldDB" id="A0A2C9KQA2"/>
<dbReference type="VEuPathDB" id="VectorBase:BGLB022356"/>
<dbReference type="GO" id="GO:0016887">
    <property type="term" value="F:ATP hydrolysis activity"/>
    <property type="evidence" value="ECO:0007669"/>
    <property type="project" value="InterPro"/>
</dbReference>
<evidence type="ECO:0000313" key="3">
    <source>
        <dbReference type="Proteomes" id="UP000076420"/>
    </source>
</evidence>
<gene>
    <name evidence="2" type="primary">106066574</name>
</gene>
<organism evidence="2 3">
    <name type="scientific">Biomphalaria glabrata</name>
    <name type="common">Bloodfluke planorb</name>
    <name type="synonym">Freshwater snail</name>
    <dbReference type="NCBI Taxonomy" id="6526"/>
    <lineage>
        <taxon>Eukaryota</taxon>
        <taxon>Metazoa</taxon>
        <taxon>Spiralia</taxon>
        <taxon>Lophotrochozoa</taxon>
        <taxon>Mollusca</taxon>
        <taxon>Gastropoda</taxon>
        <taxon>Heterobranchia</taxon>
        <taxon>Euthyneura</taxon>
        <taxon>Panpulmonata</taxon>
        <taxon>Hygrophila</taxon>
        <taxon>Lymnaeoidea</taxon>
        <taxon>Planorbidae</taxon>
        <taxon>Biomphalaria</taxon>
    </lineage>
</organism>
<dbReference type="SUPFAM" id="SSF52540">
    <property type="entry name" value="P-loop containing nucleoside triphosphate hydrolases"/>
    <property type="match status" value="1"/>
</dbReference>
<evidence type="ECO:0000313" key="2">
    <source>
        <dbReference type="EnsemblMetazoa" id="BGLB022356-PA"/>
    </source>
</evidence>
<dbReference type="STRING" id="6526.A0A2C9KQA2"/>
<reference evidence="2" key="1">
    <citation type="submission" date="2020-05" db="UniProtKB">
        <authorList>
            <consortium name="EnsemblMetazoa"/>
        </authorList>
    </citation>
    <scope>IDENTIFICATION</scope>
    <source>
        <strain evidence="2">BB02</strain>
    </source>
</reference>
<dbReference type="PANTHER" id="PTHR24221">
    <property type="entry name" value="ATP-BINDING CASSETTE SUB-FAMILY B"/>
    <property type="match status" value="1"/>
</dbReference>
<proteinExistence type="predicted"/>
<protein>
    <recommendedName>
        <fullName evidence="1">ABC transporter domain-containing protein</fullName>
    </recommendedName>
</protein>
<feature type="domain" description="ABC transporter" evidence="1">
    <location>
        <begin position="1"/>
        <end position="29"/>
    </location>
</feature>
<dbReference type="InterPro" id="IPR039421">
    <property type="entry name" value="Type_1_exporter"/>
</dbReference>
<dbReference type="GO" id="GO:0042626">
    <property type="term" value="F:ATPase-coupled transmembrane transporter activity"/>
    <property type="evidence" value="ECO:0007669"/>
    <property type="project" value="TreeGrafter"/>
</dbReference>
<dbReference type="Proteomes" id="UP000076420">
    <property type="component" value="Unassembled WGS sequence"/>
</dbReference>
<evidence type="ECO:0000259" key="1">
    <source>
        <dbReference type="Pfam" id="PF00005"/>
    </source>
</evidence>
<dbReference type="Gene3D" id="3.40.50.300">
    <property type="entry name" value="P-loop containing nucleotide triphosphate hydrolases"/>
    <property type="match status" value="1"/>
</dbReference>